<dbReference type="SUPFAM" id="SSF53335">
    <property type="entry name" value="S-adenosyl-L-methionine-dependent methyltransferases"/>
    <property type="match status" value="1"/>
</dbReference>
<proteinExistence type="predicted"/>
<keyword evidence="2" id="KW-1185">Reference proteome</keyword>
<gene>
    <name evidence="1" type="ORF">MGAL_10B080336</name>
</gene>
<reference evidence="1" key="1">
    <citation type="submission" date="2018-11" db="EMBL/GenBank/DDBJ databases">
        <authorList>
            <person name="Alioto T."/>
            <person name="Alioto T."/>
        </authorList>
    </citation>
    <scope>NUCLEOTIDE SEQUENCE</scope>
</reference>
<protein>
    <submittedName>
        <fullName evidence="1">Uncharacterized protein</fullName>
    </submittedName>
</protein>
<evidence type="ECO:0000313" key="2">
    <source>
        <dbReference type="Proteomes" id="UP000596742"/>
    </source>
</evidence>
<organism evidence="1 2">
    <name type="scientific">Mytilus galloprovincialis</name>
    <name type="common">Mediterranean mussel</name>
    <dbReference type="NCBI Taxonomy" id="29158"/>
    <lineage>
        <taxon>Eukaryota</taxon>
        <taxon>Metazoa</taxon>
        <taxon>Spiralia</taxon>
        <taxon>Lophotrochozoa</taxon>
        <taxon>Mollusca</taxon>
        <taxon>Bivalvia</taxon>
        <taxon>Autobranchia</taxon>
        <taxon>Pteriomorphia</taxon>
        <taxon>Mytilida</taxon>
        <taxon>Mytiloidea</taxon>
        <taxon>Mytilidae</taxon>
        <taxon>Mytilinae</taxon>
        <taxon>Mytilus</taxon>
    </lineage>
</organism>
<sequence>MASSFLGPESPRPYAVISEGYRNRLCIPTYSRSEQYDFGKEYDNAFYNLLQKYTDLDTTDRFCYVGDVKENFVEKIADKFCLLEPVMTVIPGHYSYVETDNQKVLSLRIAQTGAEEYFRQLKKSKDSDKLVFDKIMLKDAIRYFENPKETYANIMGCLAPGGQLLIVHRPSNLNTLPLFGDAKERLESNETPYMDIINDLQECKLDIQWEMECLPLIISKRKWFSMLKEKFPPMMEIMSDSEITSGVRELSEGILKYEGENVELVDRLLFISVSKSKLDEGFPKLHRYGQSENVFPDFHDLKFSMELTEEIKPFVSKKNYEHKKTQRR</sequence>
<evidence type="ECO:0000313" key="1">
    <source>
        <dbReference type="EMBL" id="VDI19127.1"/>
    </source>
</evidence>
<dbReference type="Gene3D" id="3.40.50.150">
    <property type="entry name" value="Vaccinia Virus protein VP39"/>
    <property type="match status" value="1"/>
</dbReference>
<dbReference type="Proteomes" id="UP000596742">
    <property type="component" value="Unassembled WGS sequence"/>
</dbReference>
<dbReference type="AlphaFoldDB" id="A0A8B6DG47"/>
<accession>A0A8B6DG47</accession>
<comment type="caution">
    <text evidence="1">The sequence shown here is derived from an EMBL/GenBank/DDBJ whole genome shotgun (WGS) entry which is preliminary data.</text>
</comment>
<dbReference type="EMBL" id="UYJE01003417">
    <property type="protein sequence ID" value="VDI19127.1"/>
    <property type="molecule type" value="Genomic_DNA"/>
</dbReference>
<dbReference type="InterPro" id="IPR029063">
    <property type="entry name" value="SAM-dependent_MTases_sf"/>
</dbReference>
<dbReference type="OrthoDB" id="10015857at2759"/>
<name>A0A8B6DG47_MYTGA</name>